<keyword evidence="2" id="KW-1185">Reference proteome</keyword>
<proteinExistence type="predicted"/>
<dbReference type="EMBL" id="MN988483">
    <property type="protein sequence ID" value="QIG67702.1"/>
    <property type="molecule type" value="Genomic_DNA"/>
</dbReference>
<reference evidence="1" key="1">
    <citation type="submission" date="2020-01" db="EMBL/GenBank/DDBJ databases">
        <title>Patterns of diversity and host range of bacteriophage communities associated with bean-nodulatin bacteria.</title>
        <authorList>
            <person name="Vann Cauwenberghe J."/>
            <person name="Santamaria R.I."/>
            <person name="Bustos P."/>
            <person name="Juarez S."/>
            <person name="Gonzalez V."/>
        </authorList>
    </citation>
    <scope>NUCLEOTIDE SEQUENCE</scope>
</reference>
<accession>A0A7S5QXA3</accession>
<evidence type="ECO:0000313" key="2">
    <source>
        <dbReference type="Proteomes" id="UP000656987"/>
    </source>
</evidence>
<sequence>MTTITATVSNLLGTVDTTAQSVTSLVTALGRGANMLDMYVSDMQYRQHTDQVIMRDEYSSIAVMKAALKISEMETEIQSKVNSSPDFAQKYAEVYTRLNNKLGSK</sequence>
<protein>
    <submittedName>
        <fullName evidence="1">Uncharacterized protein</fullName>
    </submittedName>
</protein>
<gene>
    <name evidence="1" type="ORF">EVB52_001</name>
</gene>
<organism evidence="1 2">
    <name type="scientific">Rhizobium phage RHph_Y38</name>
    <dbReference type="NCBI Taxonomy" id="2509781"/>
    <lineage>
        <taxon>Viruses</taxon>
        <taxon>Duplodnaviria</taxon>
        <taxon>Heunggongvirae</taxon>
        <taxon>Uroviricota</taxon>
        <taxon>Caudoviricetes</taxon>
        <taxon>Schitoviridae</taxon>
        <taxon>Demetervirinae</taxon>
        <taxon>Acanvirus</taxon>
        <taxon>Acanvirus Y38</taxon>
    </lineage>
</organism>
<evidence type="ECO:0000313" key="1">
    <source>
        <dbReference type="EMBL" id="QIG67702.1"/>
    </source>
</evidence>
<dbReference type="Proteomes" id="UP000656987">
    <property type="component" value="Segment"/>
</dbReference>
<name>A0A7S5QXA3_9CAUD</name>